<protein>
    <submittedName>
        <fullName evidence="5">Type VI secretion system tip protein VgrG</fullName>
    </submittedName>
</protein>
<dbReference type="InterPro" id="IPR006533">
    <property type="entry name" value="T6SS_Vgr_RhsGE"/>
</dbReference>
<dbReference type="Pfam" id="PF13296">
    <property type="entry name" value="T6SS_Vgr"/>
    <property type="match status" value="1"/>
</dbReference>
<evidence type="ECO:0000313" key="6">
    <source>
        <dbReference type="EMBL" id="MBO1830985.1"/>
    </source>
</evidence>
<dbReference type="InterPro" id="IPR028244">
    <property type="entry name" value="T6SS_Rhs_Vgr_dom"/>
</dbReference>
<dbReference type="SUPFAM" id="SSF69279">
    <property type="entry name" value="Phage tail proteins"/>
    <property type="match status" value="2"/>
</dbReference>
<dbReference type="EMBL" id="JAENIB010000005">
    <property type="protein sequence ID" value="MBK1931197.1"/>
    <property type="molecule type" value="Genomic_DNA"/>
</dbReference>
<reference evidence="5" key="1">
    <citation type="submission" date="2021-01" db="EMBL/GenBank/DDBJ databases">
        <title>Outbreak of Burkholderia contaminns endophthalmitis traced to a clinical ventilation system.</title>
        <authorList>
            <person name="Lipuma J."/>
            <person name="Spilker T."/>
            <person name="Kratholm J."/>
        </authorList>
    </citation>
    <scope>NUCLEOTIDE SEQUENCE</scope>
    <source>
        <strain evidence="5">HI4954</strain>
    </source>
</reference>
<evidence type="ECO:0000313" key="5">
    <source>
        <dbReference type="EMBL" id="MBK1931197.1"/>
    </source>
</evidence>
<dbReference type="Pfam" id="PF10106">
    <property type="entry name" value="DUF2345"/>
    <property type="match status" value="1"/>
</dbReference>
<sequence>MFNPTDLHFDLVANDIPFDVVSFDLEEGLSESYRLGAELSSADPALDFGRILDQPATLTIWQGGVPVRHVHGVVTRFEQGATGFRRTRYRMVVEPALARLRLGSDWRIFQQQTVPEILATVLKEQGVVHYAPIVTAEHLPREYCVQAGDTQAYFLERIAREEGFYHAFTHEADRHTLVYGDRLAVFGRLSGPPVQYNPTPGGDQPEPALRRFSYAESVRTARQVQRDYTFTHPRYTQEHTPQAPGLEHQSKDYERMDYPGRYKRDAAGKPFSLNRLRGHRRDAKVATVEGDDARVVPGLSFQLEGHPRAEWNRGWRAVRIHHRGVQHTSQEEESAGAGQGTHYSYTAELIPDDIEWRAEPLPKPRIDGPQIATVVGPANEEVLTDAWGRVKVQFPWDRRGQQDEHSSCWIRVSQNWAGATWGHMAIPRIGQEVVVSYLDGDPDQPLVIGRTYRETNLPPYELPKHQTLATIRTKEFGAWRASELRFDDTSQQISAALMNDHGASALHLGYLTHPRPDGGQPRGEGFELRTDRRGAMRAAEGLLVTTEAQPEANAGQLSRAQIVAELEAALELAKKLGDYAGQHQGVQHDAKPQQTLSEAVRDLGHGANDEQDGSGGGKPVIAMSAPGGIAAATPASIGLAAGRHLDGVAQEHVQLTAGARATMNAGSDIGLFAHGGELRAIANQGPVVVQAQHNTIRLEAQQRVEISSGQSDVQISADKHITMISDSSAYLKMQGGNIELGMPGDFIVKAAAHQFVGPASEKVDERHFSGCQYLMQAAAQAGTAIV</sequence>
<dbReference type="Gene3D" id="3.55.50.10">
    <property type="entry name" value="Baseplate protein-like domains"/>
    <property type="match status" value="1"/>
</dbReference>
<dbReference type="Proteomes" id="UP000664048">
    <property type="component" value="Unassembled WGS sequence"/>
</dbReference>
<keyword evidence="9" id="KW-1185">Reference proteome</keyword>
<evidence type="ECO:0000259" key="3">
    <source>
        <dbReference type="Pfam" id="PF10106"/>
    </source>
</evidence>
<evidence type="ECO:0000313" key="8">
    <source>
        <dbReference type="Proteomes" id="UP000611459"/>
    </source>
</evidence>
<evidence type="ECO:0000313" key="9">
    <source>
        <dbReference type="Proteomes" id="UP000664048"/>
    </source>
</evidence>
<name>A0A1E3FNY7_9BURK</name>
<comment type="similarity">
    <text evidence="1">Belongs to the VgrG protein family.</text>
</comment>
<dbReference type="EMBL" id="CP090642">
    <property type="protein sequence ID" value="WFN22265.1"/>
    <property type="molecule type" value="Genomic_DNA"/>
</dbReference>
<dbReference type="PANTHER" id="PTHR32305">
    <property type="match status" value="1"/>
</dbReference>
<accession>A0A1E3FNY7</accession>
<dbReference type="RefSeq" id="WP_052760070.1">
    <property type="nucleotide sequence ID" value="NZ_AP018359.1"/>
</dbReference>
<dbReference type="InterPro" id="IPR017847">
    <property type="entry name" value="T6SS_RhsGE_Vgr_subset"/>
</dbReference>
<dbReference type="Pfam" id="PF04717">
    <property type="entry name" value="Phage_base_V"/>
    <property type="match status" value="1"/>
</dbReference>
<dbReference type="Gene3D" id="4.10.220.110">
    <property type="match status" value="1"/>
</dbReference>
<reference evidence="7 10" key="3">
    <citation type="submission" date="2021-12" db="EMBL/GenBank/DDBJ databases">
        <title>Genomic and phenotypic characterization of three Burkholderia contaminans isolates recovered from different sources.</title>
        <authorList>
            <person name="Lopez De Volder A."/>
            <person name="Fan Y."/>
            <person name="Nunvar J."/>
            <person name="Herrera T."/>
            <person name="Timp W."/>
            <person name="Degrossi J."/>
        </authorList>
    </citation>
    <scope>NUCLEOTIDE SEQUENCE [LARGE SCALE GENOMIC DNA]</scope>
    <source>
        <strain evidence="7 10">LMG 23361</strain>
    </source>
</reference>
<dbReference type="SUPFAM" id="SSF69349">
    <property type="entry name" value="Phage fibre proteins"/>
    <property type="match status" value="1"/>
</dbReference>
<feature type="domain" description="Gp5/Type VI secretion system Vgr protein OB-fold" evidence="2">
    <location>
        <begin position="384"/>
        <end position="452"/>
    </location>
</feature>
<dbReference type="OrthoDB" id="1907165at2"/>
<evidence type="ECO:0000259" key="2">
    <source>
        <dbReference type="Pfam" id="PF04717"/>
    </source>
</evidence>
<dbReference type="InterPro" id="IPR037026">
    <property type="entry name" value="Vgr_OB-fold_dom_sf"/>
</dbReference>
<dbReference type="AlphaFoldDB" id="A0A1E3FNY7"/>
<dbReference type="EMBL" id="JAGEMX010000005">
    <property type="protein sequence ID" value="MBO1830985.1"/>
    <property type="molecule type" value="Genomic_DNA"/>
</dbReference>
<organism evidence="5 8">
    <name type="scientific">Burkholderia contaminans</name>
    <dbReference type="NCBI Taxonomy" id="488447"/>
    <lineage>
        <taxon>Bacteria</taxon>
        <taxon>Pseudomonadati</taxon>
        <taxon>Pseudomonadota</taxon>
        <taxon>Betaproteobacteria</taxon>
        <taxon>Burkholderiales</taxon>
        <taxon>Burkholderiaceae</taxon>
        <taxon>Burkholderia</taxon>
        <taxon>Burkholderia cepacia complex</taxon>
    </lineage>
</organism>
<gene>
    <name evidence="5" type="primary">tssI</name>
    <name evidence="7" type="synonym">vgrG</name>
    <name evidence="6" type="ORF">J4M89_16560</name>
    <name evidence="5" type="ORF">JIN94_15020</name>
    <name evidence="7" type="ORF">LXE91_36855</name>
</gene>
<dbReference type="Pfam" id="PF05954">
    <property type="entry name" value="Phage_GPD"/>
    <property type="match status" value="1"/>
</dbReference>
<dbReference type="Proteomes" id="UP001220209">
    <property type="component" value="Chromosome 3"/>
</dbReference>
<dbReference type="Gene3D" id="2.40.50.230">
    <property type="entry name" value="Gp5 N-terminal domain"/>
    <property type="match status" value="1"/>
</dbReference>
<proteinExistence type="inferred from homology"/>
<dbReference type="Proteomes" id="UP000611459">
    <property type="component" value="Unassembled WGS sequence"/>
</dbReference>
<dbReference type="SUPFAM" id="SSF69255">
    <property type="entry name" value="gp5 N-terminal domain-like"/>
    <property type="match status" value="1"/>
</dbReference>
<dbReference type="NCBIfam" id="TIGR03361">
    <property type="entry name" value="VI_Rhs_Vgr"/>
    <property type="match status" value="1"/>
</dbReference>
<dbReference type="InterPro" id="IPR050708">
    <property type="entry name" value="T6SS_VgrG/RHS"/>
</dbReference>
<dbReference type="GeneID" id="93194666"/>
<evidence type="ECO:0000313" key="7">
    <source>
        <dbReference type="EMBL" id="WFN22265.1"/>
    </source>
</evidence>
<evidence type="ECO:0000256" key="1">
    <source>
        <dbReference type="ARBA" id="ARBA00005558"/>
    </source>
</evidence>
<dbReference type="PANTHER" id="PTHR32305:SF11">
    <property type="entry name" value="TYPE VI SECRETION SYSTEM SPIKE PROTEIN VGRG3"/>
    <property type="match status" value="1"/>
</dbReference>
<dbReference type="Gene3D" id="2.30.110.50">
    <property type="match status" value="1"/>
</dbReference>
<feature type="domain" description="Putative type VI secretion system Rhs element associated Vgr" evidence="4">
    <location>
        <begin position="475"/>
        <end position="580"/>
    </location>
</feature>
<dbReference type="InterPro" id="IPR006531">
    <property type="entry name" value="Gp5/Vgr_OB"/>
</dbReference>
<dbReference type="NCBIfam" id="TIGR01646">
    <property type="entry name" value="vgr_GE"/>
    <property type="match status" value="1"/>
</dbReference>
<dbReference type="InterPro" id="IPR018769">
    <property type="entry name" value="VgrG2_DUF2345"/>
</dbReference>
<feature type="domain" description="DUF2345" evidence="3">
    <location>
        <begin position="612"/>
        <end position="759"/>
    </location>
</feature>
<evidence type="ECO:0000313" key="10">
    <source>
        <dbReference type="Proteomes" id="UP001220209"/>
    </source>
</evidence>
<reference evidence="6 9" key="2">
    <citation type="submission" date="2021-03" db="EMBL/GenBank/DDBJ databases">
        <title>Clinical course, treatment and visual outcome of an outbreak of Burkholderia contaminans endophthalmitis following cataract surgery.</title>
        <authorList>
            <person name="Lind C."/>
            <person name="Olsen K."/>
            <person name="Angelsen N.K."/>
            <person name="Krefting E.A."/>
            <person name="Fossen K."/>
            <person name="Gravningen K."/>
            <person name="Depoorter E."/>
            <person name="Vandamme P."/>
            <person name="Bertelsen G."/>
        </authorList>
    </citation>
    <scope>NUCLEOTIDE SEQUENCE [LARGE SCALE GENOMIC DNA]</scope>
    <source>
        <strain evidence="6 9">51242556</strain>
    </source>
</reference>
<evidence type="ECO:0000259" key="4">
    <source>
        <dbReference type="Pfam" id="PF13296"/>
    </source>
</evidence>